<dbReference type="RefSeq" id="WP_136409700.1">
    <property type="nucleotide sequence ID" value="NZ_CP039393.1"/>
</dbReference>
<sequence>MWWYIRVIPVWLALDFLNWFCGLPYRHKAFIGGNHDDCLYRANIGGLDDNGITCVVPALKLTE</sequence>
<dbReference type="AlphaFoldDB" id="A0A4P7VBH0"/>
<protein>
    <submittedName>
        <fullName evidence="1">Uncharacterized protein</fullName>
    </submittedName>
</protein>
<proteinExistence type="predicted"/>
<evidence type="ECO:0000313" key="1">
    <source>
        <dbReference type="EMBL" id="QCD34743.1"/>
    </source>
</evidence>
<organism evidence="1 2">
    <name type="scientific">Muribaculum gordoncarteri</name>
    <dbReference type="NCBI Taxonomy" id="2530390"/>
    <lineage>
        <taxon>Bacteria</taxon>
        <taxon>Pseudomonadati</taxon>
        <taxon>Bacteroidota</taxon>
        <taxon>Bacteroidia</taxon>
        <taxon>Bacteroidales</taxon>
        <taxon>Muribaculaceae</taxon>
        <taxon>Muribaculum</taxon>
    </lineage>
</organism>
<dbReference type="EMBL" id="CP039393">
    <property type="protein sequence ID" value="QCD34743.1"/>
    <property type="molecule type" value="Genomic_DNA"/>
</dbReference>
<accession>A0A4P7VBH0</accession>
<keyword evidence="2" id="KW-1185">Reference proteome</keyword>
<gene>
    <name evidence="1" type="ORF">E7746_02050</name>
</gene>
<dbReference type="KEGG" id="mgod:E7746_02050"/>
<name>A0A4P7VBH0_9BACT</name>
<dbReference type="OrthoDB" id="332939at2"/>
<evidence type="ECO:0000313" key="2">
    <source>
        <dbReference type="Proteomes" id="UP000297031"/>
    </source>
</evidence>
<reference evidence="1 2" key="1">
    <citation type="submission" date="2019-02" db="EMBL/GenBank/DDBJ databases">
        <title>Isolation and identification of novel species under the genus Muribaculum.</title>
        <authorList>
            <person name="Miyake S."/>
            <person name="Ding Y."/>
            <person name="Low A."/>
            <person name="Soh M."/>
            <person name="Seedorf H."/>
        </authorList>
    </citation>
    <scope>NUCLEOTIDE SEQUENCE [LARGE SCALE GENOMIC DNA]</scope>
    <source>
        <strain evidence="1 2">TLL-A4</strain>
    </source>
</reference>
<dbReference type="Proteomes" id="UP000297031">
    <property type="component" value="Chromosome"/>
</dbReference>